<dbReference type="Proteomes" id="UP001500416">
    <property type="component" value="Unassembled WGS sequence"/>
</dbReference>
<dbReference type="EMBL" id="BAAABU010000010">
    <property type="protein sequence ID" value="GAA0241319.1"/>
    <property type="molecule type" value="Genomic_DNA"/>
</dbReference>
<feature type="compositionally biased region" description="Low complexity" evidence="1">
    <location>
        <begin position="114"/>
        <end position="127"/>
    </location>
</feature>
<evidence type="ECO:0000313" key="3">
    <source>
        <dbReference type="Proteomes" id="UP001500416"/>
    </source>
</evidence>
<feature type="region of interest" description="Disordered" evidence="1">
    <location>
        <begin position="22"/>
        <end position="180"/>
    </location>
</feature>
<comment type="caution">
    <text evidence="2">The sequence shown here is derived from an EMBL/GenBank/DDBJ whole genome shotgun (WGS) entry which is preliminary data.</text>
</comment>
<evidence type="ECO:0000256" key="1">
    <source>
        <dbReference type="SAM" id="MobiDB-lite"/>
    </source>
</evidence>
<organism evidence="2 3">
    <name type="scientific">Saccharothrix mutabilis subsp. mutabilis</name>
    <dbReference type="NCBI Taxonomy" id="66855"/>
    <lineage>
        <taxon>Bacteria</taxon>
        <taxon>Bacillati</taxon>
        <taxon>Actinomycetota</taxon>
        <taxon>Actinomycetes</taxon>
        <taxon>Pseudonocardiales</taxon>
        <taxon>Pseudonocardiaceae</taxon>
        <taxon>Saccharothrix</taxon>
    </lineage>
</organism>
<gene>
    <name evidence="2" type="ORF">GCM10010492_45600</name>
</gene>
<dbReference type="RefSeq" id="WP_343935881.1">
    <property type="nucleotide sequence ID" value="NZ_BAAABU010000010.1"/>
</dbReference>
<feature type="compositionally biased region" description="Low complexity" evidence="1">
    <location>
        <begin position="69"/>
        <end position="101"/>
    </location>
</feature>
<sequence length="180" mass="18655">MDPRARADAALARARARGIHVVTPDNMTSPMDSSATQQIPRSMVNAADPRVVDPDSTMILSAQAAAGRAPQTQPLPAQPQPLQAPHNPAPHNQAPHNQAPHGQAPHGQAPQTQPLPAAGPPGHQQAPAAPPAPQPEPELRVAPGPVPTVQQVSTSRPSLSQRLSGGQDQPPQGLSQRLNG</sequence>
<protein>
    <submittedName>
        <fullName evidence="2">Uncharacterized protein</fullName>
    </submittedName>
</protein>
<accession>A0ABP3DWA9</accession>
<proteinExistence type="predicted"/>
<feature type="compositionally biased region" description="Polar residues" evidence="1">
    <location>
        <begin position="148"/>
        <end position="180"/>
    </location>
</feature>
<evidence type="ECO:0000313" key="2">
    <source>
        <dbReference type="EMBL" id="GAA0241319.1"/>
    </source>
</evidence>
<feature type="compositionally biased region" description="Polar residues" evidence="1">
    <location>
        <begin position="25"/>
        <end position="40"/>
    </location>
</feature>
<keyword evidence="3" id="KW-1185">Reference proteome</keyword>
<reference evidence="3" key="1">
    <citation type="journal article" date="2019" name="Int. J. Syst. Evol. Microbiol.">
        <title>The Global Catalogue of Microorganisms (GCM) 10K type strain sequencing project: providing services to taxonomists for standard genome sequencing and annotation.</title>
        <authorList>
            <consortium name="The Broad Institute Genomics Platform"/>
            <consortium name="The Broad Institute Genome Sequencing Center for Infectious Disease"/>
            <person name="Wu L."/>
            <person name="Ma J."/>
        </authorList>
    </citation>
    <scope>NUCLEOTIDE SEQUENCE [LARGE SCALE GENOMIC DNA]</scope>
    <source>
        <strain evidence="3">JCM 3380</strain>
    </source>
</reference>
<name>A0ABP3DWA9_9PSEU</name>